<reference evidence="1" key="1">
    <citation type="submission" date="2019-06" db="EMBL/GenBank/DDBJ databases">
        <authorList>
            <person name="Zheng W."/>
        </authorList>
    </citation>
    <scope>NUCLEOTIDE SEQUENCE</scope>
    <source>
        <strain evidence="1">QDHG01</strain>
    </source>
</reference>
<dbReference type="AlphaFoldDB" id="A0A8J8T8Y3"/>
<dbReference type="EMBL" id="RRYP01000778">
    <property type="protein sequence ID" value="TNV86867.1"/>
    <property type="molecule type" value="Genomic_DNA"/>
</dbReference>
<gene>
    <name evidence="1" type="ORF">FGO68_gene2862</name>
</gene>
<evidence type="ECO:0000313" key="1">
    <source>
        <dbReference type="EMBL" id="TNV86867.1"/>
    </source>
</evidence>
<evidence type="ECO:0000313" key="2">
    <source>
        <dbReference type="Proteomes" id="UP000785679"/>
    </source>
</evidence>
<organism evidence="1 2">
    <name type="scientific">Halteria grandinella</name>
    <dbReference type="NCBI Taxonomy" id="5974"/>
    <lineage>
        <taxon>Eukaryota</taxon>
        <taxon>Sar</taxon>
        <taxon>Alveolata</taxon>
        <taxon>Ciliophora</taxon>
        <taxon>Intramacronucleata</taxon>
        <taxon>Spirotrichea</taxon>
        <taxon>Stichotrichia</taxon>
        <taxon>Sporadotrichida</taxon>
        <taxon>Halteriidae</taxon>
        <taxon>Halteria</taxon>
    </lineage>
</organism>
<comment type="caution">
    <text evidence="1">The sequence shown here is derived from an EMBL/GenBank/DDBJ whole genome shotgun (WGS) entry which is preliminary data.</text>
</comment>
<keyword evidence="2" id="KW-1185">Reference proteome</keyword>
<proteinExistence type="predicted"/>
<dbReference type="Proteomes" id="UP000785679">
    <property type="component" value="Unassembled WGS sequence"/>
</dbReference>
<accession>A0A8J8T8Y3</accession>
<sequence>MITMVKSQTYAWVYQFQTQCSSATPIELGQNFQSCLFEASTSSDTIVFQEGTKFFRISTQYQSMAITTSTLHDPADPTIFARGLHCASIDLVYSLMWGTYSGNSQRIFVAQASFITSKIIYTRYLQ</sequence>
<protein>
    <submittedName>
        <fullName evidence="1">Uncharacterized protein</fullName>
    </submittedName>
</protein>
<name>A0A8J8T8Y3_HALGN</name>